<evidence type="ECO:0000313" key="3">
    <source>
        <dbReference type="Proteomes" id="UP001151760"/>
    </source>
</evidence>
<evidence type="ECO:0000313" key="2">
    <source>
        <dbReference type="EMBL" id="GJU03400.1"/>
    </source>
</evidence>
<reference evidence="2" key="2">
    <citation type="submission" date="2022-01" db="EMBL/GenBank/DDBJ databases">
        <authorList>
            <person name="Yamashiro T."/>
            <person name="Shiraishi A."/>
            <person name="Satake H."/>
            <person name="Nakayama K."/>
        </authorList>
    </citation>
    <scope>NUCLEOTIDE SEQUENCE</scope>
</reference>
<gene>
    <name evidence="2" type="ORF">Tco_1113738</name>
</gene>
<dbReference type="Proteomes" id="UP001151760">
    <property type="component" value="Unassembled WGS sequence"/>
</dbReference>
<feature type="region of interest" description="Disordered" evidence="1">
    <location>
        <begin position="175"/>
        <end position="211"/>
    </location>
</feature>
<reference evidence="2" key="1">
    <citation type="journal article" date="2022" name="Int. J. Mol. Sci.">
        <title>Draft Genome of Tanacetum Coccineum: Genomic Comparison of Closely Related Tanacetum-Family Plants.</title>
        <authorList>
            <person name="Yamashiro T."/>
            <person name="Shiraishi A."/>
            <person name="Nakayama K."/>
            <person name="Satake H."/>
        </authorList>
    </citation>
    <scope>NUCLEOTIDE SEQUENCE</scope>
</reference>
<feature type="compositionally biased region" description="Acidic residues" evidence="1">
    <location>
        <begin position="189"/>
        <end position="211"/>
    </location>
</feature>
<name>A0ABQ5IUL5_9ASTR</name>
<protein>
    <submittedName>
        <fullName evidence="2">Uncharacterized protein</fullName>
    </submittedName>
</protein>
<sequence>MLPLGDHADHWSNLLGEIVREFPMHYPSWHKIEPKKKAGVMGTLRQHFDLMPHIQSKLWPKNPEGHRAAFGQDLHRQQVILEERALGSTARTRPCGDREPLKMLKPGQVQGFMQAGILVTLCHPRYADGELRDSRVPVPDQTYFEHILLTTYLAGRGMNSILSLSMILDEHTPNADVDEVVANGSGGGGDDEPGADEDAGGDEDTDGDEGS</sequence>
<evidence type="ECO:0000256" key="1">
    <source>
        <dbReference type="SAM" id="MobiDB-lite"/>
    </source>
</evidence>
<organism evidence="2 3">
    <name type="scientific">Tanacetum coccineum</name>
    <dbReference type="NCBI Taxonomy" id="301880"/>
    <lineage>
        <taxon>Eukaryota</taxon>
        <taxon>Viridiplantae</taxon>
        <taxon>Streptophyta</taxon>
        <taxon>Embryophyta</taxon>
        <taxon>Tracheophyta</taxon>
        <taxon>Spermatophyta</taxon>
        <taxon>Magnoliopsida</taxon>
        <taxon>eudicotyledons</taxon>
        <taxon>Gunneridae</taxon>
        <taxon>Pentapetalae</taxon>
        <taxon>asterids</taxon>
        <taxon>campanulids</taxon>
        <taxon>Asterales</taxon>
        <taxon>Asteraceae</taxon>
        <taxon>Asteroideae</taxon>
        <taxon>Anthemideae</taxon>
        <taxon>Anthemidinae</taxon>
        <taxon>Tanacetum</taxon>
    </lineage>
</organism>
<dbReference type="EMBL" id="BQNB010021148">
    <property type="protein sequence ID" value="GJU03400.1"/>
    <property type="molecule type" value="Genomic_DNA"/>
</dbReference>
<keyword evidence="3" id="KW-1185">Reference proteome</keyword>
<comment type="caution">
    <text evidence="2">The sequence shown here is derived from an EMBL/GenBank/DDBJ whole genome shotgun (WGS) entry which is preliminary data.</text>
</comment>
<proteinExistence type="predicted"/>
<accession>A0ABQ5IUL5</accession>